<keyword evidence="2" id="KW-1185">Reference proteome</keyword>
<dbReference type="AlphaFoldDB" id="A0A9Q1EEG5"/>
<organism evidence="1 2">
    <name type="scientific">Synaphobranchus kaupii</name>
    <name type="common">Kaup's arrowtooth eel</name>
    <dbReference type="NCBI Taxonomy" id="118154"/>
    <lineage>
        <taxon>Eukaryota</taxon>
        <taxon>Metazoa</taxon>
        <taxon>Chordata</taxon>
        <taxon>Craniata</taxon>
        <taxon>Vertebrata</taxon>
        <taxon>Euteleostomi</taxon>
        <taxon>Actinopterygii</taxon>
        <taxon>Neopterygii</taxon>
        <taxon>Teleostei</taxon>
        <taxon>Anguilliformes</taxon>
        <taxon>Synaphobranchidae</taxon>
        <taxon>Synaphobranchus</taxon>
    </lineage>
</organism>
<comment type="caution">
    <text evidence="1">The sequence shown here is derived from an EMBL/GenBank/DDBJ whole genome shotgun (WGS) entry which is preliminary data.</text>
</comment>
<evidence type="ECO:0000313" key="1">
    <source>
        <dbReference type="EMBL" id="KAJ8337296.1"/>
    </source>
</evidence>
<proteinExistence type="predicted"/>
<gene>
    <name evidence="1" type="ORF">SKAU_G00385160</name>
</gene>
<dbReference type="Proteomes" id="UP001152622">
    <property type="component" value="Chromosome 19"/>
</dbReference>
<name>A0A9Q1EEG5_SYNKA</name>
<reference evidence="1" key="1">
    <citation type="journal article" date="2023" name="Science">
        <title>Genome structures resolve the early diversification of teleost fishes.</title>
        <authorList>
            <person name="Parey E."/>
            <person name="Louis A."/>
            <person name="Montfort J."/>
            <person name="Bouchez O."/>
            <person name="Roques C."/>
            <person name="Iampietro C."/>
            <person name="Lluch J."/>
            <person name="Castinel A."/>
            <person name="Donnadieu C."/>
            <person name="Desvignes T."/>
            <person name="Floi Bucao C."/>
            <person name="Jouanno E."/>
            <person name="Wen M."/>
            <person name="Mejri S."/>
            <person name="Dirks R."/>
            <person name="Jansen H."/>
            <person name="Henkel C."/>
            <person name="Chen W.J."/>
            <person name="Zahm M."/>
            <person name="Cabau C."/>
            <person name="Klopp C."/>
            <person name="Thompson A.W."/>
            <person name="Robinson-Rechavi M."/>
            <person name="Braasch I."/>
            <person name="Lecointre G."/>
            <person name="Bobe J."/>
            <person name="Postlethwait J.H."/>
            <person name="Berthelot C."/>
            <person name="Roest Crollius H."/>
            <person name="Guiguen Y."/>
        </authorList>
    </citation>
    <scope>NUCLEOTIDE SEQUENCE</scope>
    <source>
        <strain evidence="1">WJC10195</strain>
    </source>
</reference>
<evidence type="ECO:0000313" key="2">
    <source>
        <dbReference type="Proteomes" id="UP001152622"/>
    </source>
</evidence>
<dbReference type="EMBL" id="JAINUF010000019">
    <property type="protein sequence ID" value="KAJ8337296.1"/>
    <property type="molecule type" value="Genomic_DNA"/>
</dbReference>
<accession>A0A9Q1EEG5</accession>
<sequence>MCGSGEEAQAPPTGTLHVAVTTATHHISTLGARGDRREAAIGRGCLGVGGEFKALAVLIAVGPTPLRNNGAFPLAVAVEKERNSKVIDSAGRKGENAHPLLLITLKPLTWDQKAGGDTRQAALRAAPLINN</sequence>
<protein>
    <submittedName>
        <fullName evidence="1">Uncharacterized protein</fullName>
    </submittedName>
</protein>